<evidence type="ECO:0000313" key="2">
    <source>
        <dbReference type="Proteomes" id="UP000319160"/>
    </source>
</evidence>
<dbReference type="AlphaFoldDB" id="A0A553I5P4"/>
<dbReference type="OrthoDB" id="9930022at2759"/>
<name>A0A553I5P4_9PEZI</name>
<comment type="caution">
    <text evidence="1">The sequence shown here is derived from an EMBL/GenBank/DDBJ whole genome shotgun (WGS) entry which is preliminary data.</text>
</comment>
<keyword evidence="2" id="KW-1185">Reference proteome</keyword>
<protein>
    <recommendedName>
        <fullName evidence="3">Transcription factor domain-containing protein</fullName>
    </recommendedName>
</protein>
<evidence type="ECO:0000313" key="1">
    <source>
        <dbReference type="EMBL" id="TRX95523.1"/>
    </source>
</evidence>
<organism evidence="1 2">
    <name type="scientific">Xylaria flabelliformis</name>
    <dbReference type="NCBI Taxonomy" id="2512241"/>
    <lineage>
        <taxon>Eukaryota</taxon>
        <taxon>Fungi</taxon>
        <taxon>Dikarya</taxon>
        <taxon>Ascomycota</taxon>
        <taxon>Pezizomycotina</taxon>
        <taxon>Sordariomycetes</taxon>
        <taxon>Xylariomycetidae</taxon>
        <taxon>Xylariales</taxon>
        <taxon>Xylariaceae</taxon>
        <taxon>Xylaria</taxon>
    </lineage>
</organism>
<proteinExistence type="predicted"/>
<reference evidence="2" key="1">
    <citation type="submission" date="2019-06" db="EMBL/GenBank/DDBJ databases">
        <title>Draft genome sequence of the griseofulvin-producing fungus Xylaria cubensis strain G536.</title>
        <authorList>
            <person name="Mead M.E."/>
            <person name="Raja H.A."/>
            <person name="Steenwyk J.L."/>
            <person name="Knowles S.L."/>
            <person name="Oberlies N.H."/>
            <person name="Rokas A."/>
        </authorList>
    </citation>
    <scope>NUCLEOTIDE SEQUENCE [LARGE SCALE GENOMIC DNA]</scope>
    <source>
        <strain evidence="2">G536</strain>
    </source>
</reference>
<gene>
    <name evidence="1" type="ORF">FHL15_003481</name>
</gene>
<dbReference type="STRING" id="2512241.A0A553I5P4"/>
<sequence length="358" mass="40716">MAGSAAVASAETPLDFTDLSFDMDYYVDDISTNFHTNVPVESTPNSIQNTIPGNDFSVDALMNLISNNNSSSSDHWLISTEEDDLPERPATPADEEVEKGYQKMMVCQFDTWHAYDSRTPLYYIMSRCFTTCVLYTSRTSANTAMVMRSLSGNARELVDTEVCRVISTPVEKLARSQALFLYQIMRLFDGDVTLRAQGEKDMVLLRTWLRELCHIRDNLGDLARLDHASVRDQSPVEWEKWIFAECIRRTILMAYAVIGLYELLKDPGFIDPDSAWAYAHRWTLGRSLWDACSSAEFQRAWKDSPHFIIANFAFENFLENGKGEDVDEFAEILLNVSMGVDSMKEFMAPQETRKTATQ</sequence>
<dbReference type="EMBL" id="VFLP01000015">
    <property type="protein sequence ID" value="TRX95523.1"/>
    <property type="molecule type" value="Genomic_DNA"/>
</dbReference>
<accession>A0A553I5P4</accession>
<evidence type="ECO:0008006" key="3">
    <source>
        <dbReference type="Google" id="ProtNLM"/>
    </source>
</evidence>
<dbReference type="Proteomes" id="UP000319160">
    <property type="component" value="Unassembled WGS sequence"/>
</dbReference>